<evidence type="ECO:0000313" key="2">
    <source>
        <dbReference type="Proteomes" id="UP001367508"/>
    </source>
</evidence>
<proteinExistence type="predicted"/>
<name>A0AAN9PZE4_CANGL</name>
<dbReference type="Proteomes" id="UP001367508">
    <property type="component" value="Unassembled WGS sequence"/>
</dbReference>
<evidence type="ECO:0000313" key="1">
    <source>
        <dbReference type="EMBL" id="KAK7313863.1"/>
    </source>
</evidence>
<sequence>MKGLRLIVTESRSVESKILQSQDISLAKAGTEVGVVKKPCYTMNIPTLAHQPSDPSHGTLVMSPASPATRQFQISAFLLAQSLTLESLAADSYALSMGRQGYTECDKILLLTLENDYNKKRAYIPVYLMRSRITPVLMGSGLNRSRKRRKKLMEPHFPIELKGADRTQDLQFKLQLIDQYKVLYDHQLNPFFASSVSVRGKEVAQTSTIPNPLQNRPQILEPSPLFCLLSLFYIDL</sequence>
<keyword evidence="2" id="KW-1185">Reference proteome</keyword>
<gene>
    <name evidence="1" type="ORF">VNO77_39065</name>
</gene>
<accession>A0AAN9PZE4</accession>
<dbReference type="EMBL" id="JAYMYQ010000009">
    <property type="protein sequence ID" value="KAK7313863.1"/>
    <property type="molecule type" value="Genomic_DNA"/>
</dbReference>
<organism evidence="1 2">
    <name type="scientific">Canavalia gladiata</name>
    <name type="common">Sword bean</name>
    <name type="synonym">Dolichos gladiatus</name>
    <dbReference type="NCBI Taxonomy" id="3824"/>
    <lineage>
        <taxon>Eukaryota</taxon>
        <taxon>Viridiplantae</taxon>
        <taxon>Streptophyta</taxon>
        <taxon>Embryophyta</taxon>
        <taxon>Tracheophyta</taxon>
        <taxon>Spermatophyta</taxon>
        <taxon>Magnoliopsida</taxon>
        <taxon>eudicotyledons</taxon>
        <taxon>Gunneridae</taxon>
        <taxon>Pentapetalae</taxon>
        <taxon>rosids</taxon>
        <taxon>fabids</taxon>
        <taxon>Fabales</taxon>
        <taxon>Fabaceae</taxon>
        <taxon>Papilionoideae</taxon>
        <taxon>50 kb inversion clade</taxon>
        <taxon>NPAAA clade</taxon>
        <taxon>indigoferoid/millettioid clade</taxon>
        <taxon>Phaseoleae</taxon>
        <taxon>Canavalia</taxon>
    </lineage>
</organism>
<comment type="caution">
    <text evidence="1">The sequence shown here is derived from an EMBL/GenBank/DDBJ whole genome shotgun (WGS) entry which is preliminary data.</text>
</comment>
<reference evidence="1 2" key="1">
    <citation type="submission" date="2024-01" db="EMBL/GenBank/DDBJ databases">
        <title>The genomes of 5 underutilized Papilionoideae crops provide insights into root nodulation and disease resistanc.</title>
        <authorList>
            <person name="Jiang F."/>
        </authorList>
    </citation>
    <scope>NUCLEOTIDE SEQUENCE [LARGE SCALE GENOMIC DNA]</scope>
    <source>
        <strain evidence="1">LVBAO_FW01</strain>
        <tissue evidence="1">Leaves</tissue>
    </source>
</reference>
<protein>
    <submittedName>
        <fullName evidence="1">Uncharacterized protein</fullName>
    </submittedName>
</protein>
<dbReference type="AlphaFoldDB" id="A0AAN9PZE4"/>